<dbReference type="GO" id="GO:0015926">
    <property type="term" value="F:glucosidase activity"/>
    <property type="evidence" value="ECO:0007669"/>
    <property type="project" value="TreeGrafter"/>
</dbReference>
<keyword evidence="7" id="KW-0325">Glycoprotein</keyword>
<keyword evidence="12" id="KW-1185">Reference proteome</keyword>
<comment type="subcellular location">
    <subcellularLocation>
        <location evidence="1">Membrane</location>
        <topology evidence="1">Single-pass type II membrane protein</topology>
    </subcellularLocation>
</comment>
<evidence type="ECO:0000313" key="11">
    <source>
        <dbReference type="EMBL" id="PUU80090.1"/>
    </source>
</evidence>
<dbReference type="GO" id="GO:0031505">
    <property type="term" value="P:fungal-type cell wall organization"/>
    <property type="evidence" value="ECO:0007669"/>
    <property type="project" value="TreeGrafter"/>
</dbReference>
<evidence type="ECO:0000256" key="1">
    <source>
        <dbReference type="ARBA" id="ARBA00004606"/>
    </source>
</evidence>
<evidence type="ECO:0000256" key="2">
    <source>
        <dbReference type="ARBA" id="ARBA00010962"/>
    </source>
</evidence>
<accession>A0A2T6ZX79</accession>
<keyword evidence="5 9" id="KW-1133">Transmembrane helix</keyword>
<dbReference type="STRING" id="42251.A0A2T6ZX79"/>
<dbReference type="EMBL" id="NESQ01000073">
    <property type="protein sequence ID" value="PUU80090.1"/>
    <property type="molecule type" value="Genomic_DNA"/>
</dbReference>
<dbReference type="InterPro" id="IPR013320">
    <property type="entry name" value="ConA-like_dom_sf"/>
</dbReference>
<evidence type="ECO:0000256" key="6">
    <source>
        <dbReference type="ARBA" id="ARBA00023136"/>
    </source>
</evidence>
<feature type="transmembrane region" description="Helical" evidence="9">
    <location>
        <begin position="36"/>
        <end position="58"/>
    </location>
</feature>
<comment type="similarity">
    <text evidence="2">Belongs to the SKN1/KRE6 family.</text>
</comment>
<dbReference type="PANTHER" id="PTHR31361:SF14">
    <property type="entry name" value="GH16 DOMAIN-CONTAINING PROTEIN"/>
    <property type="match status" value="1"/>
</dbReference>
<dbReference type="InterPro" id="IPR005629">
    <property type="entry name" value="Skn1/Kre6/Sbg1"/>
</dbReference>
<dbReference type="InterPro" id="IPR000757">
    <property type="entry name" value="Beta-glucanase-like"/>
</dbReference>
<dbReference type="PANTHER" id="PTHR31361">
    <property type="entry name" value="BETA-GLUCAN SYNTHESIS-ASSOCIATED PROTEIN KRE6-RELATED"/>
    <property type="match status" value="1"/>
</dbReference>
<name>A0A2T6ZX79_TUBBO</name>
<protein>
    <submittedName>
        <fullName evidence="11">Beta-glucan synthesis-associated</fullName>
    </submittedName>
</protein>
<dbReference type="Gene3D" id="2.60.120.200">
    <property type="match status" value="1"/>
</dbReference>
<dbReference type="GO" id="GO:0006078">
    <property type="term" value="P:(1-&gt;6)-beta-D-glucan biosynthetic process"/>
    <property type="evidence" value="ECO:0007669"/>
    <property type="project" value="TreeGrafter"/>
</dbReference>
<reference evidence="11 12" key="1">
    <citation type="submission" date="2017-04" db="EMBL/GenBank/DDBJ databases">
        <title>Draft genome sequence of Tuber borchii Vittad., a whitish edible truffle.</title>
        <authorList>
            <consortium name="DOE Joint Genome Institute"/>
            <person name="Murat C."/>
            <person name="Kuo A."/>
            <person name="Barry K.W."/>
            <person name="Clum A."/>
            <person name="Dockter R.B."/>
            <person name="Fauchery L."/>
            <person name="Iotti M."/>
            <person name="Kohler A."/>
            <person name="Labutti K."/>
            <person name="Lindquist E.A."/>
            <person name="Lipzen A."/>
            <person name="Ohm R.A."/>
            <person name="Wang M."/>
            <person name="Grigoriev I.V."/>
            <person name="Zambonelli A."/>
            <person name="Martin F.M."/>
        </authorList>
    </citation>
    <scope>NUCLEOTIDE SEQUENCE [LARGE SCALE GENOMIC DNA]</scope>
    <source>
        <strain evidence="11 12">Tbo3840</strain>
    </source>
</reference>
<dbReference type="CDD" id="cd02180">
    <property type="entry name" value="GH16_fungal_KRE6_glucanase"/>
    <property type="match status" value="1"/>
</dbReference>
<dbReference type="SUPFAM" id="SSF49899">
    <property type="entry name" value="Concanavalin A-like lectins/glucanases"/>
    <property type="match status" value="1"/>
</dbReference>
<feature type="domain" description="GH16" evidence="10">
    <location>
        <begin position="94"/>
        <end position="453"/>
    </location>
</feature>
<dbReference type="AlphaFoldDB" id="A0A2T6ZX79"/>
<dbReference type="GO" id="GO:0005789">
    <property type="term" value="C:endoplasmic reticulum membrane"/>
    <property type="evidence" value="ECO:0007669"/>
    <property type="project" value="TreeGrafter"/>
</dbReference>
<evidence type="ECO:0000256" key="7">
    <source>
        <dbReference type="ARBA" id="ARBA00023180"/>
    </source>
</evidence>
<gene>
    <name evidence="11" type="ORF">B9Z19DRAFT_1192145</name>
</gene>
<proteinExistence type="inferred from homology"/>
<sequence length="500" mass="55493">MAIKFPIIDIREAEDALHNPEVDGETGPGCQRIATIFSWVTFLTGLFMVFVVSPALMYGDYGSFEDGHGKDGPLGEEPLSGSDHPLLRNVRSTLIDPDTPTSALMRNSVLGKGNLKLVFSDEFNKDGRTFYEGDDPFWQALDLYYAATHDLAWYDPDTVTTKNGTLQIRLDPFENHGLNYRSGMVQSWNKLCFKGGVLEVSTSLPGPPGVSGLWPGVWTLGNIARPGYKATTEGVWPYSYNTCDVGITPNQSSPNGMSLLPGQKLASCVCEGQDHPNYGTGRGAPEIDVLEATADRELSVGVVTQTLQVAPFDIQYKPNYDYLVVNSTNVTEINAWSGGPLQESISGITKLKNEWYDNNQYQKYSFEYIPGDKDGAIAWFMGDQETFRMLGPAVGPNGNIGPREVSREPMSVVMNLAFSEAWGWIDWANLKPKLDEGMTMYIDYIRIYQEEGKESITCDPPGYPTTDYIEKHAKAYTNPNFTAWEDTGYSWPKNKLMHGC</sequence>
<dbReference type="Proteomes" id="UP000244722">
    <property type="component" value="Unassembled WGS sequence"/>
</dbReference>
<evidence type="ECO:0000256" key="9">
    <source>
        <dbReference type="SAM" id="Phobius"/>
    </source>
</evidence>
<dbReference type="PROSITE" id="PS51762">
    <property type="entry name" value="GH16_2"/>
    <property type="match status" value="1"/>
</dbReference>
<dbReference type="OrthoDB" id="412647at2759"/>
<evidence type="ECO:0000256" key="5">
    <source>
        <dbReference type="ARBA" id="ARBA00022989"/>
    </source>
</evidence>
<evidence type="ECO:0000259" key="10">
    <source>
        <dbReference type="PROSITE" id="PS51762"/>
    </source>
</evidence>
<organism evidence="11 12">
    <name type="scientific">Tuber borchii</name>
    <name type="common">White truffle</name>
    <dbReference type="NCBI Taxonomy" id="42251"/>
    <lineage>
        <taxon>Eukaryota</taxon>
        <taxon>Fungi</taxon>
        <taxon>Dikarya</taxon>
        <taxon>Ascomycota</taxon>
        <taxon>Pezizomycotina</taxon>
        <taxon>Pezizomycetes</taxon>
        <taxon>Pezizales</taxon>
        <taxon>Tuberaceae</taxon>
        <taxon>Tuber</taxon>
    </lineage>
</organism>
<keyword evidence="3 9" id="KW-0812">Transmembrane</keyword>
<evidence type="ECO:0000256" key="3">
    <source>
        <dbReference type="ARBA" id="ARBA00022692"/>
    </source>
</evidence>
<comment type="caution">
    <text evidence="11">The sequence shown here is derived from an EMBL/GenBank/DDBJ whole genome shotgun (WGS) entry which is preliminary data.</text>
</comment>
<dbReference type="Pfam" id="PF03935">
    <property type="entry name" value="SKN1_KRE6_Sbg1"/>
    <property type="match status" value="1"/>
</dbReference>
<dbReference type="GO" id="GO:0005886">
    <property type="term" value="C:plasma membrane"/>
    <property type="evidence" value="ECO:0007669"/>
    <property type="project" value="TreeGrafter"/>
</dbReference>
<evidence type="ECO:0000256" key="4">
    <source>
        <dbReference type="ARBA" id="ARBA00022968"/>
    </source>
</evidence>
<keyword evidence="4" id="KW-0735">Signal-anchor</keyword>
<evidence type="ECO:0000313" key="12">
    <source>
        <dbReference type="Proteomes" id="UP000244722"/>
    </source>
</evidence>
<keyword evidence="8" id="KW-0961">Cell wall biogenesis/degradation</keyword>
<evidence type="ECO:0000256" key="8">
    <source>
        <dbReference type="ARBA" id="ARBA00023316"/>
    </source>
</evidence>
<keyword evidence="6 9" id="KW-0472">Membrane</keyword>